<evidence type="ECO:0000313" key="9">
    <source>
        <dbReference type="EMBL" id="OWL93194.1"/>
    </source>
</evidence>
<organism evidence="10 11">
    <name type="scientific">Deinococcus indicus</name>
    <dbReference type="NCBI Taxonomy" id="223556"/>
    <lineage>
        <taxon>Bacteria</taxon>
        <taxon>Thermotogati</taxon>
        <taxon>Deinococcota</taxon>
        <taxon>Deinococci</taxon>
        <taxon>Deinococcales</taxon>
        <taxon>Deinococcaceae</taxon>
        <taxon>Deinococcus</taxon>
    </lineage>
</organism>
<dbReference type="GO" id="GO:0071555">
    <property type="term" value="P:cell wall organization"/>
    <property type="evidence" value="ECO:0007669"/>
    <property type="project" value="InterPro"/>
</dbReference>
<feature type="transmembrane region" description="Helical" evidence="7">
    <location>
        <begin position="162"/>
        <end position="183"/>
    </location>
</feature>
<evidence type="ECO:0000256" key="7">
    <source>
        <dbReference type="SAM" id="Phobius"/>
    </source>
</evidence>
<evidence type="ECO:0000256" key="2">
    <source>
        <dbReference type="ARBA" id="ARBA00022475"/>
    </source>
</evidence>
<accession>A0A246BE61</accession>
<dbReference type="EMBL" id="NHMK01000039">
    <property type="protein sequence ID" value="OWL93194.1"/>
    <property type="molecule type" value="Genomic_DNA"/>
</dbReference>
<dbReference type="InterPro" id="IPR029787">
    <property type="entry name" value="Nucleotide_cyclase"/>
</dbReference>
<dbReference type="GO" id="GO:0000155">
    <property type="term" value="F:phosphorelay sensor kinase activity"/>
    <property type="evidence" value="ECO:0007669"/>
    <property type="project" value="InterPro"/>
</dbReference>
<comment type="caution">
    <text evidence="10">The sequence shown here is derived from an EMBL/GenBank/DDBJ whole genome shotgun (WGS) entry which is preliminary data.</text>
</comment>
<dbReference type="GO" id="GO:0052621">
    <property type="term" value="F:diguanylate cyclase activity"/>
    <property type="evidence" value="ECO:0007669"/>
    <property type="project" value="TreeGrafter"/>
</dbReference>
<dbReference type="FunFam" id="3.30.70.270:FF:000001">
    <property type="entry name" value="Diguanylate cyclase domain protein"/>
    <property type="match status" value="1"/>
</dbReference>
<dbReference type="EMBL" id="NHMK01000035">
    <property type="protein sequence ID" value="OWL93447.1"/>
    <property type="molecule type" value="Genomic_DNA"/>
</dbReference>
<feature type="transmembrane region" description="Helical" evidence="7">
    <location>
        <begin position="36"/>
        <end position="53"/>
    </location>
</feature>
<keyword evidence="11" id="KW-1185">Reference proteome</keyword>
<feature type="transmembrane region" description="Helical" evidence="7">
    <location>
        <begin position="133"/>
        <end position="156"/>
    </location>
</feature>
<dbReference type="GO" id="GO:0005886">
    <property type="term" value="C:plasma membrane"/>
    <property type="evidence" value="ECO:0007669"/>
    <property type="project" value="UniProtKB-SubCell"/>
</dbReference>
<evidence type="ECO:0000256" key="5">
    <source>
        <dbReference type="ARBA" id="ARBA00023136"/>
    </source>
</evidence>
<dbReference type="NCBIfam" id="TIGR00254">
    <property type="entry name" value="GGDEF"/>
    <property type="match status" value="1"/>
</dbReference>
<comment type="subcellular location">
    <subcellularLocation>
        <location evidence="1">Cell membrane</location>
        <topology evidence="1">Multi-pass membrane protein</topology>
    </subcellularLocation>
</comment>
<dbReference type="PANTHER" id="PTHR45138">
    <property type="entry name" value="REGULATORY COMPONENTS OF SENSORY TRANSDUCTION SYSTEM"/>
    <property type="match status" value="1"/>
</dbReference>
<dbReference type="RefSeq" id="WP_088250301.1">
    <property type="nucleotide sequence ID" value="NZ_NHMK01000035.1"/>
</dbReference>
<evidence type="ECO:0000313" key="11">
    <source>
        <dbReference type="Proteomes" id="UP000197208"/>
    </source>
</evidence>
<feature type="transmembrane region" description="Helical" evidence="7">
    <location>
        <begin position="65"/>
        <end position="90"/>
    </location>
</feature>
<feature type="region of interest" description="Disordered" evidence="6">
    <location>
        <begin position="334"/>
        <end position="358"/>
    </location>
</feature>
<protein>
    <recommendedName>
        <fullName evidence="8">GGDEF domain-containing protein</fullName>
    </recommendedName>
</protein>
<keyword evidence="3 7" id="KW-0812">Transmembrane</keyword>
<evidence type="ECO:0000256" key="1">
    <source>
        <dbReference type="ARBA" id="ARBA00004651"/>
    </source>
</evidence>
<sequence length="358" mass="38522">MFRALFLNTCVLVALTYALSLTYREWPPGGSRLPYTRLLAFTAMGAALMSFPAEISPGVLLDLRVVPVILVTVRYGPGMGLAVAVPILLIRAWHGGAGVEPAVLALLSVLLMAALARRLGVTLQGLVSTQLRWAPVMVLPYPLPLLLLPDGAALFTQSATPLIVFNTAGLLICTSILVGRFQALGTLQRLTRQAELDALTALPNRRRLDADLARLGTQDALLLIDIDHFKRVNDQHGHAAGDAVLREVSRCLEAQLRARDTAYRYGGEEFAVILRRVDPAFLTQVAERIRQAVESYPVQALQGRSVTVSIGAATSDGLPDVVQRADAALYEAKEGGRNRVQTHPHPPVNEHAGTGSGA</sequence>
<keyword evidence="5 7" id="KW-0472">Membrane</keyword>
<dbReference type="InterPro" id="IPR050469">
    <property type="entry name" value="Diguanylate_Cyclase"/>
</dbReference>
<dbReference type="Proteomes" id="UP000197208">
    <property type="component" value="Unassembled WGS sequence"/>
</dbReference>
<name>A0A246BE61_9DEIO</name>
<keyword evidence="4 7" id="KW-1133">Transmembrane helix</keyword>
<dbReference type="InterPro" id="IPR043128">
    <property type="entry name" value="Rev_trsase/Diguanyl_cyclase"/>
</dbReference>
<evidence type="ECO:0000256" key="6">
    <source>
        <dbReference type="SAM" id="MobiDB-lite"/>
    </source>
</evidence>
<evidence type="ECO:0000256" key="4">
    <source>
        <dbReference type="ARBA" id="ARBA00022989"/>
    </source>
</evidence>
<dbReference type="PANTHER" id="PTHR45138:SF9">
    <property type="entry name" value="DIGUANYLATE CYCLASE DGCM-RELATED"/>
    <property type="match status" value="1"/>
</dbReference>
<feature type="domain" description="GGDEF" evidence="8">
    <location>
        <begin position="217"/>
        <end position="345"/>
    </location>
</feature>
<dbReference type="GO" id="GO:0043709">
    <property type="term" value="P:cell adhesion involved in single-species biofilm formation"/>
    <property type="evidence" value="ECO:0007669"/>
    <property type="project" value="TreeGrafter"/>
</dbReference>
<dbReference type="CDD" id="cd01949">
    <property type="entry name" value="GGDEF"/>
    <property type="match status" value="1"/>
</dbReference>
<dbReference type="Pfam" id="PF00990">
    <property type="entry name" value="GGDEF"/>
    <property type="match status" value="1"/>
</dbReference>
<dbReference type="SUPFAM" id="SSF55073">
    <property type="entry name" value="Nucleotide cyclase"/>
    <property type="match status" value="1"/>
</dbReference>
<keyword evidence="2" id="KW-1003">Cell membrane</keyword>
<reference evidence="10 11" key="1">
    <citation type="submission" date="2017-05" db="EMBL/GenBank/DDBJ databases">
        <title>De novo genome assembly of Deniococcus indicus strain DR1.</title>
        <authorList>
            <person name="Chauhan D."/>
            <person name="Yennamalli R.M."/>
            <person name="Priyadarshini R."/>
        </authorList>
    </citation>
    <scope>NUCLEOTIDE SEQUENCE [LARGE SCALE GENOMIC DNA]</scope>
    <source>
        <strain evidence="10 11">DR1</strain>
    </source>
</reference>
<dbReference type="OrthoDB" id="9759607at2"/>
<dbReference type="Gene3D" id="3.30.70.270">
    <property type="match status" value="1"/>
</dbReference>
<dbReference type="GO" id="GO:1902201">
    <property type="term" value="P:negative regulation of bacterial-type flagellum-dependent cell motility"/>
    <property type="evidence" value="ECO:0007669"/>
    <property type="project" value="TreeGrafter"/>
</dbReference>
<evidence type="ECO:0000256" key="3">
    <source>
        <dbReference type="ARBA" id="ARBA00022692"/>
    </source>
</evidence>
<dbReference type="SMART" id="SM00267">
    <property type="entry name" value="GGDEF"/>
    <property type="match status" value="1"/>
</dbReference>
<dbReference type="AlphaFoldDB" id="A0A246BE61"/>
<dbReference type="InterPro" id="IPR011620">
    <property type="entry name" value="Sig_transdc_His_kinase_LytS_TM"/>
</dbReference>
<dbReference type="InterPro" id="IPR000160">
    <property type="entry name" value="GGDEF_dom"/>
</dbReference>
<dbReference type="PROSITE" id="PS50887">
    <property type="entry name" value="GGDEF"/>
    <property type="match status" value="1"/>
</dbReference>
<gene>
    <name evidence="10" type="ORF">CBQ26_19650</name>
    <name evidence="9" type="ORF">CBQ26_20900</name>
</gene>
<evidence type="ECO:0000259" key="8">
    <source>
        <dbReference type="PROSITE" id="PS50887"/>
    </source>
</evidence>
<evidence type="ECO:0000313" key="10">
    <source>
        <dbReference type="EMBL" id="OWL93447.1"/>
    </source>
</evidence>
<dbReference type="Pfam" id="PF07694">
    <property type="entry name" value="5TM-5TMR_LYT"/>
    <property type="match status" value="1"/>
</dbReference>
<proteinExistence type="predicted"/>